<comment type="caution">
    <text evidence="2">The sequence shown here is derived from an EMBL/GenBank/DDBJ whole genome shotgun (WGS) entry which is preliminary data.</text>
</comment>
<reference evidence="2 3" key="1">
    <citation type="submission" date="2019-01" db="EMBL/GenBank/DDBJ databases">
        <title>Sequencing of cultivated peanut Arachis hypogaea provides insights into genome evolution and oil improvement.</title>
        <authorList>
            <person name="Chen X."/>
        </authorList>
    </citation>
    <scope>NUCLEOTIDE SEQUENCE [LARGE SCALE GENOMIC DNA]</scope>
    <source>
        <strain evidence="3">cv. Fuhuasheng</strain>
        <tissue evidence="2">Leaves</tissue>
    </source>
</reference>
<evidence type="ECO:0000256" key="1">
    <source>
        <dbReference type="SAM" id="MobiDB-lite"/>
    </source>
</evidence>
<organism evidence="2 3">
    <name type="scientific">Arachis hypogaea</name>
    <name type="common">Peanut</name>
    <dbReference type="NCBI Taxonomy" id="3818"/>
    <lineage>
        <taxon>Eukaryota</taxon>
        <taxon>Viridiplantae</taxon>
        <taxon>Streptophyta</taxon>
        <taxon>Embryophyta</taxon>
        <taxon>Tracheophyta</taxon>
        <taxon>Spermatophyta</taxon>
        <taxon>Magnoliopsida</taxon>
        <taxon>eudicotyledons</taxon>
        <taxon>Gunneridae</taxon>
        <taxon>Pentapetalae</taxon>
        <taxon>rosids</taxon>
        <taxon>fabids</taxon>
        <taxon>Fabales</taxon>
        <taxon>Fabaceae</taxon>
        <taxon>Papilionoideae</taxon>
        <taxon>50 kb inversion clade</taxon>
        <taxon>dalbergioids sensu lato</taxon>
        <taxon>Dalbergieae</taxon>
        <taxon>Pterocarpus clade</taxon>
        <taxon>Arachis</taxon>
    </lineage>
</organism>
<keyword evidence="3" id="KW-1185">Reference proteome</keyword>
<feature type="compositionally biased region" description="Basic residues" evidence="1">
    <location>
        <begin position="49"/>
        <end position="62"/>
    </location>
</feature>
<protein>
    <submittedName>
        <fullName evidence="2">Uncharacterized protein</fullName>
    </submittedName>
</protein>
<evidence type="ECO:0000313" key="3">
    <source>
        <dbReference type="Proteomes" id="UP000289738"/>
    </source>
</evidence>
<dbReference type="AlphaFoldDB" id="A0A444ZP83"/>
<feature type="compositionally biased region" description="Polar residues" evidence="1">
    <location>
        <begin position="65"/>
        <end position="74"/>
    </location>
</feature>
<evidence type="ECO:0000313" key="2">
    <source>
        <dbReference type="EMBL" id="RYR15978.1"/>
    </source>
</evidence>
<gene>
    <name evidence="2" type="ORF">Ahy_B04g072950</name>
</gene>
<proteinExistence type="predicted"/>
<dbReference type="EMBL" id="SDMP01000014">
    <property type="protein sequence ID" value="RYR15978.1"/>
    <property type="molecule type" value="Genomic_DNA"/>
</dbReference>
<feature type="region of interest" description="Disordered" evidence="1">
    <location>
        <begin position="42"/>
        <end position="74"/>
    </location>
</feature>
<sequence>MVSTNLPSIFIAKYTNPTPTSRSKFRNTILSFSAFERIRIQKHQPSSQLRRHHSVCSRRHSRSSGIPSISFGNS</sequence>
<accession>A0A444ZP83</accession>
<name>A0A444ZP83_ARAHY</name>
<dbReference type="Proteomes" id="UP000289738">
    <property type="component" value="Chromosome B04"/>
</dbReference>